<feature type="transmembrane region" description="Helical" evidence="10">
    <location>
        <begin position="177"/>
        <end position="197"/>
    </location>
</feature>
<dbReference type="Gene3D" id="1.10.287.130">
    <property type="match status" value="1"/>
</dbReference>
<evidence type="ECO:0000256" key="4">
    <source>
        <dbReference type="ARBA" id="ARBA00022679"/>
    </source>
</evidence>
<dbReference type="SMART" id="SM00342">
    <property type="entry name" value="HTH_ARAC"/>
    <property type="match status" value="1"/>
</dbReference>
<keyword evidence="8" id="KW-0804">Transcription</keyword>
<dbReference type="InterPro" id="IPR018062">
    <property type="entry name" value="HTH_AraC-typ_CS"/>
</dbReference>
<dbReference type="InterPro" id="IPR009057">
    <property type="entry name" value="Homeodomain-like_sf"/>
</dbReference>
<feature type="transmembrane region" description="Helical" evidence="10">
    <location>
        <begin position="20"/>
        <end position="40"/>
    </location>
</feature>
<name>A0A4P6P8W7_9GAMM</name>
<dbReference type="PANTHER" id="PTHR43547">
    <property type="entry name" value="TWO-COMPONENT HISTIDINE KINASE"/>
    <property type="match status" value="1"/>
</dbReference>
<dbReference type="SUPFAM" id="SSF52172">
    <property type="entry name" value="CheY-like"/>
    <property type="match status" value="1"/>
</dbReference>
<dbReference type="Gene3D" id="3.30.565.10">
    <property type="entry name" value="Histidine kinase-like ATPase, C-terminal domain"/>
    <property type="match status" value="1"/>
</dbReference>
<dbReference type="InterPro" id="IPR000014">
    <property type="entry name" value="PAS"/>
</dbReference>
<dbReference type="Pfam" id="PF00512">
    <property type="entry name" value="HisKA"/>
    <property type="match status" value="1"/>
</dbReference>
<dbReference type="Pfam" id="PF00072">
    <property type="entry name" value="Response_reg"/>
    <property type="match status" value="1"/>
</dbReference>
<dbReference type="Gene3D" id="3.40.50.2300">
    <property type="match status" value="1"/>
</dbReference>
<feature type="domain" description="Histidine kinase" evidence="12">
    <location>
        <begin position="464"/>
        <end position="678"/>
    </location>
</feature>
<dbReference type="EMBL" id="CP034759">
    <property type="protein sequence ID" value="QBG37598.1"/>
    <property type="molecule type" value="Genomic_DNA"/>
</dbReference>
<feature type="transmembrane region" description="Helical" evidence="10">
    <location>
        <begin position="242"/>
        <end position="260"/>
    </location>
</feature>
<evidence type="ECO:0000313" key="15">
    <source>
        <dbReference type="Proteomes" id="UP000290244"/>
    </source>
</evidence>
<keyword evidence="10" id="KW-0472">Membrane</keyword>
<dbReference type="InterPro" id="IPR003661">
    <property type="entry name" value="HisK_dim/P_dom"/>
</dbReference>
<dbReference type="Gene3D" id="1.10.10.60">
    <property type="entry name" value="Homeodomain-like"/>
    <property type="match status" value="1"/>
</dbReference>
<evidence type="ECO:0000256" key="3">
    <source>
        <dbReference type="ARBA" id="ARBA00022553"/>
    </source>
</evidence>
<sequence length="983" mass="111199">MLTPYQYLPFISLSSLDSLTAVLITAVQLLSITYTALAAYQAKTKQLTSFWQFLLLAVLTSTLPKSILLNTHLTYSSLIADFTYLFSYFFIILAIESNPHSPVDITRKNVDTRAPSIFFALLCFCYLILLPYEFDKPNYQSLLPSLLFHSSMASVIFLRVLLNVIKCQNLYWKKTYTILALGCAALIMESICSYFSYNANTPSFKYSQQVLQTLPYLSLILISAIAIKRVHLPIEPASKASTELYLFGLSLFIIILHLVGKEYSLAYISTSYNQSLLVIGWFFITMIFIAILVHKKQNTLAHVLNESKALSEQKSSLLSLNEELTKSLLYSEDKAIVSASNNAILTTTTQGMILSANPAASKAFQCLEHEIINTNVSKLFSTEDKMHYFFNFKSNVYALQRKESGISIECTAKRSDNSEFPVQAELQWAERQEQPLIVITFINLTARKLAEKQTLELKDKFIANISHEFRTPLTIINGVLDKYILDAKSANENLELTTAKRNGLRLVRMVEQLLELSKLSNKPNLTLATYKLDTLMAMPSDSFKRLAQQSQLTFKLSIAQGLWLECDAQAFEKIIFNLLANAIKYTPAGGEVEVNAYCEQDTIYLDIIDTGIGINKESQDKIFERFQRATDEKNHAIFGVGIGLSLVNELVNAHQWRISVVSEYNQGSKFTLAIPMAQPAKSEASVPISISENEVSSLLLEQQSQASTHKPHSGHVVLVIEDNSDMQNHIKQVIEKKHHCLLADSGELGIDLAREYLPDLIVCDIMLTGIDGFSVLKALKQEELTEHIPVILLTARSDLDSRLQGLNLHADDYLSKPFNHQELLARIDNLMENRKSLQQSLLHKLEKKQQQERKDICHQNVAKQTAVESDTMNEKFLTKLENVLAKLYTEQDLGIHHIASEMAMSERQLQRKLKVILGISPNNFIKEFRLRKAQELLRSGAQIGRIALDVGFSSQTYFGRCFKESFDCTPKQYQQQILKQEEQ</sequence>
<evidence type="ECO:0000256" key="9">
    <source>
        <dbReference type="PROSITE-ProRule" id="PRU00169"/>
    </source>
</evidence>
<dbReference type="AlphaFoldDB" id="A0A4P6P8W7"/>
<dbReference type="GO" id="GO:0003700">
    <property type="term" value="F:DNA-binding transcription factor activity"/>
    <property type="evidence" value="ECO:0007669"/>
    <property type="project" value="InterPro"/>
</dbReference>
<evidence type="ECO:0000256" key="2">
    <source>
        <dbReference type="ARBA" id="ARBA00012438"/>
    </source>
</evidence>
<evidence type="ECO:0000313" key="14">
    <source>
        <dbReference type="EMBL" id="QBG37598.1"/>
    </source>
</evidence>
<dbReference type="PRINTS" id="PR00344">
    <property type="entry name" value="BCTRLSENSOR"/>
</dbReference>
<dbReference type="InterPro" id="IPR004358">
    <property type="entry name" value="Sig_transdc_His_kin-like_C"/>
</dbReference>
<dbReference type="OrthoDB" id="9772100at2"/>
<reference evidence="14 15" key="1">
    <citation type="submission" date="2018-12" db="EMBL/GenBank/DDBJ databases">
        <title>Complete genome of Litorilituus sediminis.</title>
        <authorList>
            <person name="Liu A."/>
            <person name="Rong J."/>
        </authorList>
    </citation>
    <scope>NUCLEOTIDE SEQUENCE [LARGE SCALE GENOMIC DNA]</scope>
    <source>
        <strain evidence="14 15">JCM 17549</strain>
    </source>
</reference>
<dbReference type="PROSITE" id="PS50109">
    <property type="entry name" value="HIS_KIN"/>
    <property type="match status" value="1"/>
</dbReference>
<evidence type="ECO:0000256" key="7">
    <source>
        <dbReference type="ARBA" id="ARBA00023125"/>
    </source>
</evidence>
<dbReference type="SMART" id="SM00388">
    <property type="entry name" value="HisKA"/>
    <property type="match status" value="1"/>
</dbReference>
<dbReference type="CDD" id="cd00130">
    <property type="entry name" value="PAS"/>
    <property type="match status" value="1"/>
</dbReference>
<dbReference type="Pfam" id="PF12833">
    <property type="entry name" value="HTH_18"/>
    <property type="match status" value="1"/>
</dbReference>
<evidence type="ECO:0000256" key="5">
    <source>
        <dbReference type="ARBA" id="ARBA00022777"/>
    </source>
</evidence>
<keyword evidence="10" id="KW-1133">Transmembrane helix</keyword>
<dbReference type="InterPro" id="IPR035965">
    <property type="entry name" value="PAS-like_dom_sf"/>
</dbReference>
<keyword evidence="4" id="KW-0808">Transferase</keyword>
<comment type="catalytic activity">
    <reaction evidence="1">
        <text>ATP + protein L-histidine = ADP + protein N-phospho-L-histidine.</text>
        <dbReference type="EC" id="2.7.13.3"/>
    </reaction>
</comment>
<keyword evidence="3 9" id="KW-0597">Phosphoprotein</keyword>
<dbReference type="KEGG" id="lsd:EMK97_18620"/>
<dbReference type="CDD" id="cd00082">
    <property type="entry name" value="HisKA"/>
    <property type="match status" value="1"/>
</dbReference>
<keyword evidence="15" id="KW-1185">Reference proteome</keyword>
<feature type="modified residue" description="4-aspartylphosphate" evidence="9">
    <location>
        <position position="764"/>
    </location>
</feature>
<dbReference type="SUPFAM" id="SSF55874">
    <property type="entry name" value="ATPase domain of HSP90 chaperone/DNA topoisomerase II/histidine kinase"/>
    <property type="match status" value="1"/>
</dbReference>
<evidence type="ECO:0000256" key="1">
    <source>
        <dbReference type="ARBA" id="ARBA00000085"/>
    </source>
</evidence>
<keyword evidence="7" id="KW-0238">DNA-binding</keyword>
<evidence type="ECO:0000259" key="11">
    <source>
        <dbReference type="PROSITE" id="PS01124"/>
    </source>
</evidence>
<dbReference type="SMART" id="SM00387">
    <property type="entry name" value="HATPase_c"/>
    <property type="match status" value="1"/>
</dbReference>
<feature type="transmembrane region" description="Helical" evidence="10">
    <location>
        <begin position="272"/>
        <end position="293"/>
    </location>
</feature>
<dbReference type="RefSeq" id="WP_130604259.1">
    <property type="nucleotide sequence ID" value="NZ_CP034759.1"/>
</dbReference>
<dbReference type="GO" id="GO:0043565">
    <property type="term" value="F:sequence-specific DNA binding"/>
    <property type="evidence" value="ECO:0007669"/>
    <property type="project" value="InterPro"/>
</dbReference>
<evidence type="ECO:0000256" key="6">
    <source>
        <dbReference type="ARBA" id="ARBA00023015"/>
    </source>
</evidence>
<dbReference type="GO" id="GO:0005886">
    <property type="term" value="C:plasma membrane"/>
    <property type="evidence" value="ECO:0007669"/>
    <property type="project" value="UniProtKB-ARBA"/>
</dbReference>
<keyword evidence="6" id="KW-0805">Transcription regulation</keyword>
<dbReference type="FunFam" id="3.30.565.10:FF:000006">
    <property type="entry name" value="Sensor histidine kinase WalK"/>
    <property type="match status" value="1"/>
</dbReference>
<dbReference type="SUPFAM" id="SSF46689">
    <property type="entry name" value="Homeodomain-like"/>
    <property type="match status" value="1"/>
</dbReference>
<proteinExistence type="predicted"/>
<evidence type="ECO:0000256" key="8">
    <source>
        <dbReference type="ARBA" id="ARBA00023163"/>
    </source>
</evidence>
<feature type="domain" description="HTH araC/xylS-type" evidence="11">
    <location>
        <begin position="878"/>
        <end position="976"/>
    </location>
</feature>
<dbReference type="InterPro" id="IPR005467">
    <property type="entry name" value="His_kinase_dom"/>
</dbReference>
<dbReference type="PANTHER" id="PTHR43547:SF2">
    <property type="entry name" value="HYBRID SIGNAL TRANSDUCTION HISTIDINE KINASE C"/>
    <property type="match status" value="1"/>
</dbReference>
<dbReference type="EC" id="2.7.13.3" evidence="2"/>
<evidence type="ECO:0000259" key="12">
    <source>
        <dbReference type="PROSITE" id="PS50109"/>
    </source>
</evidence>
<gene>
    <name evidence="14" type="ORF">EMK97_18620</name>
</gene>
<accession>A0A4P6P8W7</accession>
<organism evidence="14 15">
    <name type="scientific">Litorilituus sediminis</name>
    <dbReference type="NCBI Taxonomy" id="718192"/>
    <lineage>
        <taxon>Bacteria</taxon>
        <taxon>Pseudomonadati</taxon>
        <taxon>Pseudomonadota</taxon>
        <taxon>Gammaproteobacteria</taxon>
        <taxon>Alteromonadales</taxon>
        <taxon>Colwelliaceae</taxon>
        <taxon>Litorilituus</taxon>
    </lineage>
</organism>
<dbReference type="Pfam" id="PF13426">
    <property type="entry name" value="PAS_9"/>
    <property type="match status" value="1"/>
</dbReference>
<dbReference type="Gene3D" id="3.30.450.20">
    <property type="entry name" value="PAS domain"/>
    <property type="match status" value="1"/>
</dbReference>
<dbReference type="Proteomes" id="UP000290244">
    <property type="component" value="Chromosome"/>
</dbReference>
<dbReference type="InterPro" id="IPR018060">
    <property type="entry name" value="HTH_AraC"/>
</dbReference>
<dbReference type="GO" id="GO:0000155">
    <property type="term" value="F:phosphorelay sensor kinase activity"/>
    <property type="evidence" value="ECO:0007669"/>
    <property type="project" value="InterPro"/>
</dbReference>
<dbReference type="NCBIfam" id="TIGR00229">
    <property type="entry name" value="sensory_box"/>
    <property type="match status" value="1"/>
</dbReference>
<dbReference type="InterPro" id="IPR036890">
    <property type="entry name" value="HATPase_C_sf"/>
</dbReference>
<dbReference type="InterPro" id="IPR011006">
    <property type="entry name" value="CheY-like_superfamily"/>
</dbReference>
<dbReference type="SMART" id="SM00448">
    <property type="entry name" value="REC"/>
    <property type="match status" value="1"/>
</dbReference>
<dbReference type="PROSITE" id="PS00041">
    <property type="entry name" value="HTH_ARAC_FAMILY_1"/>
    <property type="match status" value="1"/>
</dbReference>
<dbReference type="SUPFAM" id="SSF47384">
    <property type="entry name" value="Homodimeric domain of signal transducing histidine kinase"/>
    <property type="match status" value="1"/>
</dbReference>
<feature type="transmembrane region" description="Helical" evidence="10">
    <location>
        <begin position="146"/>
        <end position="165"/>
    </location>
</feature>
<dbReference type="PROSITE" id="PS01124">
    <property type="entry name" value="HTH_ARAC_FAMILY_2"/>
    <property type="match status" value="1"/>
</dbReference>
<dbReference type="SUPFAM" id="SSF55785">
    <property type="entry name" value="PYP-like sensor domain (PAS domain)"/>
    <property type="match status" value="1"/>
</dbReference>
<dbReference type="InterPro" id="IPR003594">
    <property type="entry name" value="HATPase_dom"/>
</dbReference>
<dbReference type="InterPro" id="IPR001789">
    <property type="entry name" value="Sig_transdc_resp-reg_receiver"/>
</dbReference>
<dbReference type="Pfam" id="PF02518">
    <property type="entry name" value="HATPase_c"/>
    <property type="match status" value="1"/>
</dbReference>
<feature type="domain" description="Response regulatory" evidence="13">
    <location>
        <begin position="716"/>
        <end position="831"/>
    </location>
</feature>
<dbReference type="PROSITE" id="PS50110">
    <property type="entry name" value="RESPONSE_REGULATORY"/>
    <property type="match status" value="1"/>
</dbReference>
<evidence type="ECO:0000256" key="10">
    <source>
        <dbReference type="SAM" id="Phobius"/>
    </source>
</evidence>
<keyword evidence="10" id="KW-0812">Transmembrane</keyword>
<feature type="transmembrane region" description="Helical" evidence="10">
    <location>
        <begin position="47"/>
        <end position="67"/>
    </location>
</feature>
<keyword evidence="5" id="KW-0418">Kinase</keyword>
<feature type="transmembrane region" description="Helical" evidence="10">
    <location>
        <begin position="73"/>
        <end position="95"/>
    </location>
</feature>
<feature type="transmembrane region" description="Helical" evidence="10">
    <location>
        <begin position="116"/>
        <end position="134"/>
    </location>
</feature>
<protein>
    <recommendedName>
        <fullName evidence="2">histidine kinase</fullName>
        <ecNumber evidence="2">2.7.13.3</ecNumber>
    </recommendedName>
</protein>
<evidence type="ECO:0000259" key="13">
    <source>
        <dbReference type="PROSITE" id="PS50110"/>
    </source>
</evidence>
<dbReference type="InterPro" id="IPR036097">
    <property type="entry name" value="HisK_dim/P_sf"/>
</dbReference>